<feature type="chain" id="PRO_5041254303" description="Secreted protein" evidence="1">
    <location>
        <begin position="20"/>
        <end position="92"/>
    </location>
</feature>
<name>A0AA38MNN0_9CUCU</name>
<sequence length="92" mass="9731">MILISCLVNLVSLQRSSRATGTGFGTLDGSISNTTSSMGLSDGVAMSLTLLLRPEDNTCSHSTATALFYHLPPSNLFRSISINRGPDLDCPN</sequence>
<comment type="caution">
    <text evidence="2">The sequence shown here is derived from an EMBL/GenBank/DDBJ whole genome shotgun (WGS) entry which is preliminary data.</text>
</comment>
<proteinExistence type="predicted"/>
<feature type="signal peptide" evidence="1">
    <location>
        <begin position="1"/>
        <end position="19"/>
    </location>
</feature>
<accession>A0AA38MNN0</accession>
<dbReference type="EMBL" id="JALNTZ010000001">
    <property type="protein sequence ID" value="KAJ3665045.1"/>
    <property type="molecule type" value="Genomic_DNA"/>
</dbReference>
<evidence type="ECO:0008006" key="4">
    <source>
        <dbReference type="Google" id="ProtNLM"/>
    </source>
</evidence>
<evidence type="ECO:0000313" key="3">
    <source>
        <dbReference type="Proteomes" id="UP001168821"/>
    </source>
</evidence>
<evidence type="ECO:0000313" key="2">
    <source>
        <dbReference type="EMBL" id="KAJ3665045.1"/>
    </source>
</evidence>
<keyword evidence="1" id="KW-0732">Signal</keyword>
<evidence type="ECO:0000256" key="1">
    <source>
        <dbReference type="SAM" id="SignalP"/>
    </source>
</evidence>
<gene>
    <name evidence="2" type="ORF">Zmor_000560</name>
</gene>
<dbReference type="Proteomes" id="UP001168821">
    <property type="component" value="Unassembled WGS sequence"/>
</dbReference>
<protein>
    <recommendedName>
        <fullName evidence="4">Secreted protein</fullName>
    </recommendedName>
</protein>
<organism evidence="2 3">
    <name type="scientific">Zophobas morio</name>
    <dbReference type="NCBI Taxonomy" id="2755281"/>
    <lineage>
        <taxon>Eukaryota</taxon>
        <taxon>Metazoa</taxon>
        <taxon>Ecdysozoa</taxon>
        <taxon>Arthropoda</taxon>
        <taxon>Hexapoda</taxon>
        <taxon>Insecta</taxon>
        <taxon>Pterygota</taxon>
        <taxon>Neoptera</taxon>
        <taxon>Endopterygota</taxon>
        <taxon>Coleoptera</taxon>
        <taxon>Polyphaga</taxon>
        <taxon>Cucujiformia</taxon>
        <taxon>Tenebrionidae</taxon>
        <taxon>Zophobas</taxon>
    </lineage>
</organism>
<dbReference type="AlphaFoldDB" id="A0AA38MNN0"/>
<reference evidence="2" key="1">
    <citation type="journal article" date="2023" name="G3 (Bethesda)">
        <title>Whole genome assemblies of Zophobas morio and Tenebrio molitor.</title>
        <authorList>
            <person name="Kaur S."/>
            <person name="Stinson S.A."/>
            <person name="diCenzo G.C."/>
        </authorList>
    </citation>
    <scope>NUCLEOTIDE SEQUENCE</scope>
    <source>
        <strain evidence="2">QUZm001</strain>
    </source>
</reference>
<keyword evidence="3" id="KW-1185">Reference proteome</keyword>